<dbReference type="SUPFAM" id="SSF56112">
    <property type="entry name" value="Protein kinase-like (PK-like)"/>
    <property type="match status" value="1"/>
</dbReference>
<dbReference type="PANTHER" id="PTHR43895:SF150">
    <property type="entry name" value="SERINE_THREONINE-PROTEIN KINASE STK11"/>
    <property type="match status" value="1"/>
</dbReference>
<evidence type="ECO:0000313" key="10">
    <source>
        <dbReference type="Proteomes" id="UP000827892"/>
    </source>
</evidence>
<name>A0AAE9IRP1_CAEBR</name>
<dbReference type="AlphaFoldDB" id="A0AAE9IRP1"/>
<dbReference type="PANTHER" id="PTHR43895">
    <property type="entry name" value="CALCIUM/CALMODULIN-DEPENDENT PROTEIN KINASE KINASE-RELATED"/>
    <property type="match status" value="1"/>
</dbReference>
<evidence type="ECO:0000256" key="4">
    <source>
        <dbReference type="ARBA" id="ARBA00022777"/>
    </source>
</evidence>
<evidence type="ECO:0000256" key="3">
    <source>
        <dbReference type="ARBA" id="ARBA00022741"/>
    </source>
</evidence>
<protein>
    <recommendedName>
        <fullName evidence="8">Protein kinase domain-containing protein</fullName>
    </recommendedName>
</protein>
<keyword evidence="1 7" id="KW-0723">Serine/threonine-protein kinase</keyword>
<dbReference type="EMBL" id="CP090893">
    <property type="protein sequence ID" value="ULU02858.1"/>
    <property type="molecule type" value="Genomic_DNA"/>
</dbReference>
<dbReference type="OMA" id="YCYEDQM"/>
<keyword evidence="2" id="KW-0808">Transferase</keyword>
<dbReference type="PROSITE" id="PS50011">
    <property type="entry name" value="PROTEIN_KINASE_DOM"/>
    <property type="match status" value="1"/>
</dbReference>
<evidence type="ECO:0000256" key="7">
    <source>
        <dbReference type="RuleBase" id="RU000304"/>
    </source>
</evidence>
<dbReference type="PROSITE" id="PS00107">
    <property type="entry name" value="PROTEIN_KINASE_ATP"/>
    <property type="match status" value="1"/>
</dbReference>
<organism evidence="9 10">
    <name type="scientific">Caenorhabditis briggsae</name>
    <dbReference type="NCBI Taxonomy" id="6238"/>
    <lineage>
        <taxon>Eukaryota</taxon>
        <taxon>Metazoa</taxon>
        <taxon>Ecdysozoa</taxon>
        <taxon>Nematoda</taxon>
        <taxon>Chromadorea</taxon>
        <taxon>Rhabditida</taxon>
        <taxon>Rhabditina</taxon>
        <taxon>Rhabditomorpha</taxon>
        <taxon>Rhabditoidea</taxon>
        <taxon>Rhabditidae</taxon>
        <taxon>Peloderinae</taxon>
        <taxon>Caenorhabditis</taxon>
    </lineage>
</organism>
<dbReference type="PROSITE" id="PS00108">
    <property type="entry name" value="PROTEIN_KINASE_ST"/>
    <property type="match status" value="1"/>
</dbReference>
<evidence type="ECO:0000256" key="6">
    <source>
        <dbReference type="PROSITE-ProRule" id="PRU10141"/>
    </source>
</evidence>
<dbReference type="InterPro" id="IPR008271">
    <property type="entry name" value="Ser/Thr_kinase_AS"/>
</dbReference>
<feature type="binding site" evidence="6">
    <location>
        <position position="40"/>
    </location>
    <ligand>
        <name>ATP</name>
        <dbReference type="ChEBI" id="CHEBI:30616"/>
    </ligand>
</feature>
<evidence type="ECO:0000259" key="8">
    <source>
        <dbReference type="PROSITE" id="PS50011"/>
    </source>
</evidence>
<dbReference type="InterPro" id="IPR000719">
    <property type="entry name" value="Prot_kinase_dom"/>
</dbReference>
<dbReference type="FunFam" id="1.10.510.10:FF:001785">
    <property type="entry name" value="Protein CBG00525"/>
    <property type="match status" value="1"/>
</dbReference>
<accession>A0AAE9IRP1</accession>
<dbReference type="Proteomes" id="UP000827892">
    <property type="component" value="Chromosome III"/>
</dbReference>
<keyword evidence="3 6" id="KW-0547">Nucleotide-binding</keyword>
<gene>
    <name evidence="9" type="ORF">L3Y34_002445</name>
</gene>
<reference evidence="9 10" key="1">
    <citation type="submission" date="2022-05" db="EMBL/GenBank/DDBJ databases">
        <title>Chromosome-level reference genomes for two strains of Caenorhabditis briggsae: an improved platform for comparative genomics.</title>
        <authorList>
            <person name="Stevens L."/>
            <person name="Andersen E.C."/>
        </authorList>
    </citation>
    <scope>NUCLEOTIDE SEQUENCE [LARGE SCALE GENOMIC DNA]</scope>
    <source>
        <strain evidence="9">QX1410_ONT</strain>
        <tissue evidence="9">Whole-organism</tissue>
    </source>
</reference>
<feature type="domain" description="Protein kinase" evidence="8">
    <location>
        <begin position="12"/>
        <end position="263"/>
    </location>
</feature>
<evidence type="ECO:0000256" key="5">
    <source>
        <dbReference type="ARBA" id="ARBA00022840"/>
    </source>
</evidence>
<evidence type="ECO:0000256" key="2">
    <source>
        <dbReference type="ARBA" id="ARBA00022679"/>
    </source>
</evidence>
<proteinExistence type="inferred from homology"/>
<dbReference type="KEGG" id="cbr:CBG_00041"/>
<keyword evidence="4" id="KW-0418">Kinase</keyword>
<dbReference type="InterPro" id="IPR011009">
    <property type="entry name" value="Kinase-like_dom_sf"/>
</dbReference>
<keyword evidence="5 6" id="KW-0067">ATP-binding</keyword>
<sequence>MSAIDSSEFSEYQIRSSLGKGAFGEVSMIRTRTSRFCAMKEFSKEKAYMAKNEFEIHSLVGSTHKHQNVCEIFAMTEENGLPRLFLEMAYCGDLSTRTYGDGMPVQYAQKYFRQLIAGLEHVHGLGVAHLDIKPLNLLIKTDGTLKISDFGLSVKFIDDEGEKLWVRPAGTPAYWCPEGMVHKYIDGEAADIWSAGICLVEMLIGDVPWEEPTEKELQYETWLMNDDMDWDIDDDVFDLLERILEVDTPERANIKEIKNDAWFQKDYSYLERKRTNKRKLVEVEVEEEDVQPAKRK</sequence>
<dbReference type="GO" id="GO:0005524">
    <property type="term" value="F:ATP binding"/>
    <property type="evidence" value="ECO:0007669"/>
    <property type="project" value="UniProtKB-UniRule"/>
</dbReference>
<dbReference type="Gene3D" id="1.10.510.10">
    <property type="entry name" value="Transferase(Phosphotransferase) domain 1"/>
    <property type="match status" value="1"/>
</dbReference>
<dbReference type="SMART" id="SM00220">
    <property type="entry name" value="S_TKc"/>
    <property type="match status" value="1"/>
</dbReference>
<dbReference type="InterPro" id="IPR017441">
    <property type="entry name" value="Protein_kinase_ATP_BS"/>
</dbReference>
<dbReference type="GO" id="GO:0004674">
    <property type="term" value="F:protein serine/threonine kinase activity"/>
    <property type="evidence" value="ECO:0007669"/>
    <property type="project" value="UniProtKB-KW"/>
</dbReference>
<comment type="similarity">
    <text evidence="7">Belongs to the protein kinase superfamily.</text>
</comment>
<evidence type="ECO:0000256" key="1">
    <source>
        <dbReference type="ARBA" id="ARBA00022527"/>
    </source>
</evidence>
<dbReference type="Pfam" id="PF00069">
    <property type="entry name" value="Pkinase"/>
    <property type="match status" value="1"/>
</dbReference>
<evidence type="ECO:0000313" key="9">
    <source>
        <dbReference type="EMBL" id="ULU02858.1"/>
    </source>
</evidence>